<dbReference type="SMART" id="SM00516">
    <property type="entry name" value="SEC14"/>
    <property type="match status" value="1"/>
</dbReference>
<feature type="chain" id="PRO_5032844138" evidence="1">
    <location>
        <begin position="21"/>
        <end position="390"/>
    </location>
</feature>
<dbReference type="Gene3D" id="3.40.525.10">
    <property type="entry name" value="CRAL-TRIO lipid binding domain"/>
    <property type="match status" value="1"/>
</dbReference>
<evidence type="ECO:0000256" key="1">
    <source>
        <dbReference type="SAM" id="SignalP"/>
    </source>
</evidence>
<evidence type="ECO:0000259" key="2">
    <source>
        <dbReference type="PROSITE" id="PS50191"/>
    </source>
</evidence>
<dbReference type="InterPro" id="IPR036865">
    <property type="entry name" value="CRAL-TRIO_dom_sf"/>
</dbReference>
<dbReference type="InterPro" id="IPR001251">
    <property type="entry name" value="CRAL-TRIO_dom"/>
</dbReference>
<dbReference type="PANTHER" id="PTHR23324">
    <property type="entry name" value="SEC14 RELATED PROTEIN"/>
    <property type="match status" value="1"/>
</dbReference>
<dbReference type="Pfam" id="PF00650">
    <property type="entry name" value="CRAL_TRIO"/>
    <property type="match status" value="1"/>
</dbReference>
<evidence type="ECO:0000313" key="4">
    <source>
        <dbReference type="Proteomes" id="UP000604046"/>
    </source>
</evidence>
<proteinExistence type="predicted"/>
<dbReference type="GO" id="GO:0005737">
    <property type="term" value="C:cytoplasm"/>
    <property type="evidence" value="ECO:0007669"/>
    <property type="project" value="TreeGrafter"/>
</dbReference>
<dbReference type="InterPro" id="IPR051064">
    <property type="entry name" value="SEC14/CRAL-TRIO_domain"/>
</dbReference>
<dbReference type="PROSITE" id="PS50191">
    <property type="entry name" value="CRAL_TRIO"/>
    <property type="match status" value="1"/>
</dbReference>
<dbReference type="EMBL" id="CAJNDS010002173">
    <property type="protein sequence ID" value="CAE7359818.1"/>
    <property type="molecule type" value="Genomic_DNA"/>
</dbReference>
<feature type="signal peptide" evidence="1">
    <location>
        <begin position="1"/>
        <end position="20"/>
    </location>
</feature>
<feature type="domain" description="CRAL-TRIO" evidence="2">
    <location>
        <begin position="202"/>
        <end position="365"/>
    </location>
</feature>
<dbReference type="SUPFAM" id="SSF52087">
    <property type="entry name" value="CRAL/TRIO domain"/>
    <property type="match status" value="1"/>
</dbReference>
<accession>A0A812PIA1</accession>
<dbReference type="PANTHER" id="PTHR23324:SF83">
    <property type="entry name" value="SEC14-LIKE PROTEIN 2"/>
    <property type="match status" value="1"/>
</dbReference>
<comment type="caution">
    <text evidence="3">The sequence shown here is derived from an EMBL/GenBank/DDBJ whole genome shotgun (WGS) entry which is preliminary data.</text>
</comment>
<dbReference type="OrthoDB" id="1434354at2759"/>
<protein>
    <submittedName>
        <fullName evidence="3">SFH2 protein</fullName>
    </submittedName>
</protein>
<reference evidence="3" key="1">
    <citation type="submission" date="2021-02" db="EMBL/GenBank/DDBJ databases">
        <authorList>
            <person name="Dougan E. K."/>
            <person name="Rhodes N."/>
            <person name="Thang M."/>
            <person name="Chan C."/>
        </authorList>
    </citation>
    <scope>NUCLEOTIDE SEQUENCE</scope>
</reference>
<dbReference type="SUPFAM" id="SSF46938">
    <property type="entry name" value="CRAL/TRIO N-terminal domain"/>
    <property type="match status" value="1"/>
</dbReference>
<keyword evidence="4" id="KW-1185">Reference proteome</keyword>
<dbReference type="AlphaFoldDB" id="A0A812PIA1"/>
<sequence>MVVLVTFPVWLLLGPLLCLALCLRWARRRSRPKDNARDRSDLEWELKIELPTESPDCLLGVPKESHAKEPLALPRAPLEHKFGAPRSELYKIEYYPIDEDTSSLIQAAIRDESQHQKLEEKLQQLSLLCRHFPASGWVQPQDPRVLLRFLLARQCSVERSLSMLQDVLSWRRQHGVADALPHWEKVRHERFDSYWKASGCTGVDREGDMVVFERIGQYDVPGLLACNQEFIQKHCIYSAECVFASLELTRRRHLQQGSSRGFQLTVVADMAGLNFSFLDPRALKMCQAVARVEADHFPEVLKRIIVVRAPWIFSAVWRLCRPFLDKGSLEKVDVVKDSETTEAILRHVPPENVPKALGGKLLSADSDDYCRDLVSPGGKIPDDVIAMTWE</sequence>
<dbReference type="InterPro" id="IPR036273">
    <property type="entry name" value="CRAL/TRIO_N_dom_sf"/>
</dbReference>
<dbReference type="CDD" id="cd00170">
    <property type="entry name" value="SEC14"/>
    <property type="match status" value="1"/>
</dbReference>
<organism evidence="3 4">
    <name type="scientific">Symbiodinium natans</name>
    <dbReference type="NCBI Taxonomy" id="878477"/>
    <lineage>
        <taxon>Eukaryota</taxon>
        <taxon>Sar</taxon>
        <taxon>Alveolata</taxon>
        <taxon>Dinophyceae</taxon>
        <taxon>Suessiales</taxon>
        <taxon>Symbiodiniaceae</taxon>
        <taxon>Symbiodinium</taxon>
    </lineage>
</organism>
<dbReference type="Proteomes" id="UP000604046">
    <property type="component" value="Unassembled WGS sequence"/>
</dbReference>
<gene>
    <name evidence="3" type="primary">SFH2</name>
    <name evidence="3" type="ORF">SNAT2548_LOCUS19300</name>
</gene>
<keyword evidence="1" id="KW-0732">Signal</keyword>
<evidence type="ECO:0000313" key="3">
    <source>
        <dbReference type="EMBL" id="CAE7359818.1"/>
    </source>
</evidence>
<name>A0A812PIA1_9DINO</name>